<evidence type="ECO:0000256" key="6">
    <source>
        <dbReference type="SAM" id="Phobius"/>
    </source>
</evidence>
<organism evidence="8 9">
    <name type="scientific">Marinobacterium lutimaris</name>
    <dbReference type="NCBI Taxonomy" id="568106"/>
    <lineage>
        <taxon>Bacteria</taxon>
        <taxon>Pseudomonadati</taxon>
        <taxon>Pseudomonadota</taxon>
        <taxon>Gammaproteobacteria</taxon>
        <taxon>Oceanospirillales</taxon>
        <taxon>Oceanospirillaceae</taxon>
        <taxon>Marinobacterium</taxon>
    </lineage>
</organism>
<evidence type="ECO:0000256" key="3">
    <source>
        <dbReference type="ARBA" id="ARBA00022960"/>
    </source>
</evidence>
<evidence type="ECO:0000259" key="7">
    <source>
        <dbReference type="Pfam" id="PF04085"/>
    </source>
</evidence>
<dbReference type="FunFam" id="2.40.10.350:FF:000002">
    <property type="entry name" value="Cell shape-determining protein MreC"/>
    <property type="match status" value="1"/>
</dbReference>
<dbReference type="PANTHER" id="PTHR34138:SF1">
    <property type="entry name" value="CELL SHAPE-DETERMINING PROTEIN MREC"/>
    <property type="match status" value="1"/>
</dbReference>
<evidence type="ECO:0000313" key="8">
    <source>
        <dbReference type="EMBL" id="SEG54143.1"/>
    </source>
</evidence>
<feature type="transmembrane region" description="Helical" evidence="6">
    <location>
        <begin position="24"/>
        <end position="43"/>
    </location>
</feature>
<dbReference type="EMBL" id="FNVQ01000002">
    <property type="protein sequence ID" value="SEG54143.1"/>
    <property type="molecule type" value="Genomic_DNA"/>
</dbReference>
<feature type="domain" description="Rod shape-determining protein MreC beta-barrel core" evidence="7">
    <location>
        <begin position="135"/>
        <end position="280"/>
    </location>
</feature>
<evidence type="ECO:0000256" key="5">
    <source>
        <dbReference type="PIRNR" id="PIRNR038471"/>
    </source>
</evidence>
<dbReference type="PANTHER" id="PTHR34138">
    <property type="entry name" value="CELL SHAPE-DETERMINING PROTEIN MREC"/>
    <property type="match status" value="1"/>
</dbReference>
<dbReference type="Gene3D" id="2.40.10.340">
    <property type="entry name" value="Rod shape-determining protein MreC, domain 1"/>
    <property type="match status" value="1"/>
</dbReference>
<keyword evidence="9" id="KW-1185">Reference proteome</keyword>
<comment type="function">
    <text evidence="5">Involved in formation and maintenance of cell shape.</text>
</comment>
<comment type="similarity">
    <text evidence="1 5">Belongs to the MreC family.</text>
</comment>
<protein>
    <recommendedName>
        <fullName evidence="2 5">Cell shape-determining protein MreC</fullName>
    </recommendedName>
    <alternativeName>
        <fullName evidence="4 5">Cell shape protein MreC</fullName>
    </alternativeName>
</protein>
<dbReference type="Proteomes" id="UP000236745">
    <property type="component" value="Unassembled WGS sequence"/>
</dbReference>
<dbReference type="InterPro" id="IPR042175">
    <property type="entry name" value="Cell/Rod_MreC_2"/>
</dbReference>
<dbReference type="PIRSF" id="PIRSF038471">
    <property type="entry name" value="MreC"/>
    <property type="match status" value="1"/>
</dbReference>
<dbReference type="Pfam" id="PF04085">
    <property type="entry name" value="MreC"/>
    <property type="match status" value="1"/>
</dbReference>
<gene>
    <name evidence="8" type="ORF">SAMN05444390_102314</name>
</gene>
<dbReference type="GO" id="GO:0008360">
    <property type="term" value="P:regulation of cell shape"/>
    <property type="evidence" value="ECO:0007669"/>
    <property type="project" value="UniProtKB-KW"/>
</dbReference>
<keyword evidence="6" id="KW-0812">Transmembrane</keyword>
<evidence type="ECO:0000256" key="2">
    <source>
        <dbReference type="ARBA" id="ARBA00013855"/>
    </source>
</evidence>
<dbReference type="AlphaFoldDB" id="A0A1H6AZV2"/>
<keyword evidence="6" id="KW-1133">Transmembrane helix</keyword>
<sequence>MSAVSSQNRRSVIKTIFRGGAPRALFVVLILFAVLLIISDLNWSKMREGRAWMSLVVTPLQWLVDLPSRAADNLSGVLVSRTTLLSDNERLRTEALQLERKVQQNASLMAENIRLRELLDAGQRVDEPVRLVELIGVNPDPFQHEVIINHGSEDNVYDGQPVLDAGGVMGQVVSLSHYTARVMLITDARAAIPVEVNRNGFRAIALGKGVLGELELEHVPDTADVREGDLLVTSGLGGRFPRGYPVGTVSEVVRDPGQQFVQVRAQPSARLDKSRHLLLVGDKPRLKEIPAEVASE</sequence>
<dbReference type="NCBIfam" id="TIGR00219">
    <property type="entry name" value="mreC"/>
    <property type="match status" value="1"/>
</dbReference>
<dbReference type="InterPro" id="IPR007221">
    <property type="entry name" value="MreC"/>
</dbReference>
<dbReference type="Gene3D" id="2.40.10.350">
    <property type="entry name" value="Rod shape-determining protein MreC, domain 2"/>
    <property type="match status" value="1"/>
</dbReference>
<accession>A0A1H6AZV2</accession>
<dbReference type="RefSeq" id="WP_235009134.1">
    <property type="nucleotide sequence ID" value="NZ_FNVQ01000002.1"/>
</dbReference>
<evidence type="ECO:0000256" key="4">
    <source>
        <dbReference type="ARBA" id="ARBA00032089"/>
    </source>
</evidence>
<evidence type="ECO:0000256" key="1">
    <source>
        <dbReference type="ARBA" id="ARBA00009369"/>
    </source>
</evidence>
<proteinExistence type="inferred from homology"/>
<keyword evidence="6" id="KW-0472">Membrane</keyword>
<keyword evidence="3 5" id="KW-0133">Cell shape</keyword>
<dbReference type="GO" id="GO:0005886">
    <property type="term" value="C:plasma membrane"/>
    <property type="evidence" value="ECO:0007669"/>
    <property type="project" value="TreeGrafter"/>
</dbReference>
<name>A0A1H6AZV2_9GAMM</name>
<dbReference type="InterPro" id="IPR055342">
    <property type="entry name" value="MreC_beta-barrel_core"/>
</dbReference>
<dbReference type="InterPro" id="IPR042177">
    <property type="entry name" value="Cell/Rod_1"/>
</dbReference>
<reference evidence="8 9" key="1">
    <citation type="submission" date="2016-10" db="EMBL/GenBank/DDBJ databases">
        <authorList>
            <person name="de Groot N.N."/>
        </authorList>
    </citation>
    <scope>NUCLEOTIDE SEQUENCE [LARGE SCALE GENOMIC DNA]</scope>
    <source>
        <strain evidence="8 9">DSM 22012</strain>
    </source>
</reference>
<evidence type="ECO:0000313" key="9">
    <source>
        <dbReference type="Proteomes" id="UP000236745"/>
    </source>
</evidence>